<keyword evidence="1" id="KW-0812">Transmembrane</keyword>
<dbReference type="EMBL" id="MASJ01000039">
    <property type="protein sequence ID" value="OCS82919.1"/>
    <property type="molecule type" value="Genomic_DNA"/>
</dbReference>
<dbReference type="PANTHER" id="PTHR34821:SF3">
    <property type="entry name" value="MEMBRANE PROTEIN"/>
    <property type="match status" value="1"/>
</dbReference>
<dbReference type="Proteomes" id="UP000093199">
    <property type="component" value="Unassembled WGS sequence"/>
</dbReference>
<dbReference type="RefSeq" id="WP_066547640.1">
    <property type="nucleotide sequence ID" value="NZ_MASJ01000039.1"/>
</dbReference>
<name>A0A1C0Y6V8_9BACL</name>
<sequence>MPGILFAILSGFFISLQNVFNATIGTAVSTWSTAVITQAVAALGALFLYFIAREPSFNALKQVKPLYLFGGSFGAIVVASSVFAVTYVGASMTNAAMLLAQLATVILIETLGLFQMPKQPIARQQLLGLTIMIIGALLITL</sequence>
<keyword evidence="1" id="KW-0472">Membrane</keyword>
<dbReference type="OrthoDB" id="9789346at2"/>
<protein>
    <recommendedName>
        <fullName evidence="4">DMT family transporter</fullName>
    </recommendedName>
</protein>
<gene>
    <name evidence="2" type="ORF">A6M13_05830</name>
</gene>
<feature type="transmembrane region" description="Helical" evidence="1">
    <location>
        <begin position="121"/>
        <end position="139"/>
    </location>
</feature>
<reference evidence="2 3" key="1">
    <citation type="submission" date="2016-07" db="EMBL/GenBank/DDBJ databases">
        <title>Caryophanon tenue genome sequencing.</title>
        <authorList>
            <person name="Verma A."/>
            <person name="Pal Y."/>
            <person name="Krishnamurthi S."/>
        </authorList>
    </citation>
    <scope>NUCLEOTIDE SEQUENCE [LARGE SCALE GENOMIC DNA]</scope>
    <source>
        <strain evidence="2 3">DSM 14152</strain>
    </source>
</reference>
<comment type="caution">
    <text evidence="2">The sequence shown here is derived from an EMBL/GenBank/DDBJ whole genome shotgun (WGS) entry which is preliminary data.</text>
</comment>
<dbReference type="GO" id="GO:0005886">
    <property type="term" value="C:plasma membrane"/>
    <property type="evidence" value="ECO:0007669"/>
    <property type="project" value="TreeGrafter"/>
</dbReference>
<evidence type="ECO:0000313" key="3">
    <source>
        <dbReference type="Proteomes" id="UP000093199"/>
    </source>
</evidence>
<dbReference type="STRING" id="33978.A6M13_05830"/>
<feature type="transmembrane region" description="Helical" evidence="1">
    <location>
        <begin position="95"/>
        <end position="114"/>
    </location>
</feature>
<evidence type="ECO:0008006" key="4">
    <source>
        <dbReference type="Google" id="ProtNLM"/>
    </source>
</evidence>
<dbReference type="Pfam" id="PF04657">
    <property type="entry name" value="DMT_YdcZ"/>
    <property type="match status" value="1"/>
</dbReference>
<dbReference type="PANTHER" id="PTHR34821">
    <property type="entry name" value="INNER MEMBRANE PROTEIN YDCZ"/>
    <property type="match status" value="1"/>
</dbReference>
<keyword evidence="1" id="KW-1133">Transmembrane helix</keyword>
<accession>A0A1C0Y6V8</accession>
<dbReference type="InterPro" id="IPR006750">
    <property type="entry name" value="YdcZ"/>
</dbReference>
<proteinExistence type="predicted"/>
<keyword evidence="3" id="KW-1185">Reference proteome</keyword>
<feature type="transmembrane region" description="Helical" evidence="1">
    <location>
        <begin position="31"/>
        <end position="52"/>
    </location>
</feature>
<organism evidence="2 3">
    <name type="scientific">Caryophanon tenue</name>
    <dbReference type="NCBI Taxonomy" id="33978"/>
    <lineage>
        <taxon>Bacteria</taxon>
        <taxon>Bacillati</taxon>
        <taxon>Bacillota</taxon>
        <taxon>Bacilli</taxon>
        <taxon>Bacillales</taxon>
        <taxon>Caryophanaceae</taxon>
        <taxon>Caryophanon</taxon>
    </lineage>
</organism>
<dbReference type="AlphaFoldDB" id="A0A1C0Y6V8"/>
<feature type="transmembrane region" description="Helical" evidence="1">
    <location>
        <begin position="64"/>
        <end position="89"/>
    </location>
</feature>
<evidence type="ECO:0000313" key="2">
    <source>
        <dbReference type="EMBL" id="OCS82919.1"/>
    </source>
</evidence>
<evidence type="ECO:0000256" key="1">
    <source>
        <dbReference type="SAM" id="Phobius"/>
    </source>
</evidence>